<dbReference type="EC" id="2.5.1.78" evidence="3 7"/>
<protein>
    <recommendedName>
        <fullName evidence="3 7">6,7-dimethyl-8-ribityllumazine synthase</fullName>
        <shortName evidence="7">DMRL synthase</shortName>
        <shortName evidence="7">LS</shortName>
        <shortName evidence="7">Lumazine synthase</shortName>
        <ecNumber evidence="3 7">2.5.1.78</ecNumber>
    </recommendedName>
</protein>
<feature type="binding site" evidence="7">
    <location>
        <position position="44"/>
    </location>
    <ligand>
        <name>5-amino-6-(D-ribitylamino)uracil</name>
        <dbReference type="ChEBI" id="CHEBI:15934"/>
    </ligand>
</feature>
<dbReference type="GO" id="GO:0009349">
    <property type="term" value="C:riboflavin synthase complex"/>
    <property type="evidence" value="ECO:0007669"/>
    <property type="project" value="UniProtKB-UniRule"/>
</dbReference>
<accession>A0A224AJE9</accession>
<dbReference type="CDD" id="cd09209">
    <property type="entry name" value="Lumazine_synthase-I"/>
    <property type="match status" value="1"/>
</dbReference>
<comment type="catalytic activity">
    <reaction evidence="6 7">
        <text>(2S)-2-hydroxy-3-oxobutyl phosphate + 5-amino-6-(D-ribitylamino)uracil = 6,7-dimethyl-8-(1-D-ribityl)lumazine + phosphate + 2 H2O + H(+)</text>
        <dbReference type="Rhea" id="RHEA:26152"/>
        <dbReference type="ChEBI" id="CHEBI:15377"/>
        <dbReference type="ChEBI" id="CHEBI:15378"/>
        <dbReference type="ChEBI" id="CHEBI:15934"/>
        <dbReference type="ChEBI" id="CHEBI:43474"/>
        <dbReference type="ChEBI" id="CHEBI:58201"/>
        <dbReference type="ChEBI" id="CHEBI:58830"/>
        <dbReference type="EC" id="2.5.1.78"/>
    </reaction>
</comment>
<keyword evidence="9" id="KW-1185">Reference proteome</keyword>
<evidence type="ECO:0000256" key="1">
    <source>
        <dbReference type="ARBA" id="ARBA00004917"/>
    </source>
</evidence>
<dbReference type="AlphaFoldDB" id="A0A224AJE9"/>
<evidence type="ECO:0000313" key="8">
    <source>
        <dbReference type="EMBL" id="BBA17032.1"/>
    </source>
</evidence>
<comment type="pathway">
    <text evidence="1 7">Cofactor biosynthesis; riboflavin biosynthesis; riboflavin from 2-hydroxy-3-oxobutyl phosphate and 5-amino-6-(D-ribitylamino)uracil: step 1/2.</text>
</comment>
<evidence type="ECO:0000256" key="6">
    <source>
        <dbReference type="ARBA" id="ARBA00048785"/>
    </source>
</evidence>
<comment type="similarity">
    <text evidence="2 7">Belongs to the DMRL synthase family.</text>
</comment>
<dbReference type="SUPFAM" id="SSF52121">
    <property type="entry name" value="Lumazine synthase"/>
    <property type="match status" value="1"/>
</dbReference>
<name>A0A224AJE9_9FLAO</name>
<keyword evidence="5 7" id="KW-0808">Transferase</keyword>
<feature type="active site" description="Proton donor" evidence="7">
    <location>
        <position position="110"/>
    </location>
</feature>
<dbReference type="Gene3D" id="3.40.50.960">
    <property type="entry name" value="Lumazine/riboflavin synthase"/>
    <property type="match status" value="1"/>
</dbReference>
<dbReference type="GO" id="GO:0000906">
    <property type="term" value="F:6,7-dimethyl-8-ribityllumazine synthase activity"/>
    <property type="evidence" value="ECO:0007669"/>
    <property type="project" value="UniProtKB-UniRule"/>
</dbReference>
<evidence type="ECO:0000256" key="5">
    <source>
        <dbReference type="ARBA" id="ARBA00022679"/>
    </source>
</evidence>
<dbReference type="EMBL" id="AP014608">
    <property type="protein sequence ID" value="BBA17032.1"/>
    <property type="molecule type" value="Genomic_DNA"/>
</dbReference>
<dbReference type="InterPro" id="IPR036467">
    <property type="entry name" value="LS/RS_sf"/>
</dbReference>
<feature type="binding site" evidence="7">
    <location>
        <begin position="102"/>
        <end position="104"/>
    </location>
    <ligand>
        <name>5-amino-6-(D-ribitylamino)uracil</name>
        <dbReference type="ChEBI" id="CHEBI:15934"/>
    </ligand>
</feature>
<feature type="binding site" evidence="7">
    <location>
        <position position="149"/>
    </location>
    <ligand>
        <name>(2S)-2-hydroxy-3-oxobutyl phosphate</name>
        <dbReference type="ChEBI" id="CHEBI:58830"/>
    </ligand>
</feature>
<dbReference type="PANTHER" id="PTHR21058">
    <property type="entry name" value="6,7-DIMETHYL-8-RIBITYLLUMAZINE SYNTHASE DMRL SYNTHASE LUMAZINE SYNTHASE"/>
    <property type="match status" value="1"/>
</dbReference>
<reference evidence="8 9" key="1">
    <citation type="submission" date="2014-06" db="EMBL/GenBank/DDBJ databases">
        <title>Genome sequence of the intracellular symbiont Blattabacterium cuenoti, strain STAT from the wood feeding cockroach Salganea taiwanensis taiwanensis.</title>
        <authorList>
            <person name="Kinjo Y."/>
            <person name="Ohkuma M."/>
            <person name="Tokuda G."/>
        </authorList>
    </citation>
    <scope>NUCLEOTIDE SEQUENCE [LARGE SCALE GENOMIC DNA]</scope>
    <source>
        <strain evidence="8 9">STAT</strain>
    </source>
</reference>
<dbReference type="GO" id="GO:0009231">
    <property type="term" value="P:riboflavin biosynthetic process"/>
    <property type="evidence" value="ECO:0007669"/>
    <property type="project" value="UniProtKB-UniRule"/>
</dbReference>
<keyword evidence="4 7" id="KW-0686">Riboflavin biosynthesis</keyword>
<dbReference type="HAMAP" id="MF_00178">
    <property type="entry name" value="Lumazine_synth"/>
    <property type="match status" value="1"/>
</dbReference>
<gene>
    <name evidence="8" type="primary">ribE</name>
    <name evidence="7" type="synonym">ribH</name>
    <name evidence="8" type="ORF">STAT_090</name>
</gene>
<proteinExistence type="inferred from homology"/>
<evidence type="ECO:0000313" key="9">
    <source>
        <dbReference type="Proteomes" id="UP000263619"/>
    </source>
</evidence>
<dbReference type="PANTHER" id="PTHR21058:SF0">
    <property type="entry name" value="6,7-DIMETHYL-8-RIBITYLLUMAZINE SYNTHASE"/>
    <property type="match status" value="1"/>
</dbReference>
<evidence type="ECO:0000256" key="3">
    <source>
        <dbReference type="ARBA" id="ARBA00012664"/>
    </source>
</evidence>
<dbReference type="Pfam" id="PF00885">
    <property type="entry name" value="DMRL_synthase"/>
    <property type="match status" value="1"/>
</dbReference>
<feature type="binding site" evidence="7">
    <location>
        <begin position="78"/>
        <end position="80"/>
    </location>
    <ligand>
        <name>5-amino-6-(D-ribitylamino)uracil</name>
        <dbReference type="ChEBI" id="CHEBI:15934"/>
    </ligand>
</feature>
<feature type="binding site" evidence="7">
    <location>
        <position position="135"/>
    </location>
    <ligand>
        <name>5-amino-6-(D-ribitylamino)uracil</name>
        <dbReference type="ChEBI" id="CHEBI:15934"/>
    </ligand>
</feature>
<evidence type="ECO:0000256" key="4">
    <source>
        <dbReference type="ARBA" id="ARBA00022619"/>
    </source>
</evidence>
<feature type="binding site" evidence="7">
    <location>
        <begin position="107"/>
        <end position="108"/>
    </location>
    <ligand>
        <name>(2S)-2-hydroxy-3-oxobutyl phosphate</name>
        <dbReference type="ChEBI" id="CHEBI:58830"/>
    </ligand>
</feature>
<comment type="function">
    <text evidence="7">Catalyzes the formation of 6,7-dimethyl-8-ribityllumazine by condensation of 5-amino-6-(D-ribitylamino)uracil with 3,4-dihydroxy-2-butanone 4-phosphate. This is the penultimate step in the biosynthesis of riboflavin.</text>
</comment>
<dbReference type="UniPathway" id="UPA00275">
    <property type="reaction ID" value="UER00404"/>
</dbReference>
<evidence type="ECO:0000256" key="2">
    <source>
        <dbReference type="ARBA" id="ARBA00007424"/>
    </source>
</evidence>
<dbReference type="InterPro" id="IPR002180">
    <property type="entry name" value="LS/RS"/>
</dbReference>
<dbReference type="InterPro" id="IPR034964">
    <property type="entry name" value="LS"/>
</dbReference>
<sequence length="176" mass="20221">MKNILRLLKINYKLSFMKKNPVYSLDSKKIKNENLKIAILVSLWNKEITNRLYKGAYNTLIQLGILKDKIKTWEVPGSYELIYSSKKIAHYYDFDSIIAIGSLIQGETPHFEYLCQAISHGIKDINIIYDVPVIFCVLSDKNKQQSFDRSGGKNGNKGIECAKTAIYMSLFRKSIK</sequence>
<dbReference type="NCBIfam" id="TIGR00114">
    <property type="entry name" value="lumazine-synth"/>
    <property type="match status" value="1"/>
</dbReference>
<evidence type="ECO:0000256" key="7">
    <source>
        <dbReference type="HAMAP-Rule" id="MF_00178"/>
    </source>
</evidence>
<organism evidence="8 9">
    <name type="scientific">Blattabacterium cuenoti STAT</name>
    <dbReference type="NCBI Taxonomy" id="1457030"/>
    <lineage>
        <taxon>Bacteria</taxon>
        <taxon>Pseudomonadati</taxon>
        <taxon>Bacteroidota</taxon>
        <taxon>Flavobacteriia</taxon>
        <taxon>Flavobacteriales</taxon>
        <taxon>Blattabacteriaceae</taxon>
        <taxon>Blattabacterium</taxon>
    </lineage>
</organism>
<dbReference type="Proteomes" id="UP000263619">
    <property type="component" value="Chromosome"/>
</dbReference>